<feature type="coiled-coil region" evidence="1">
    <location>
        <begin position="50"/>
        <end position="133"/>
    </location>
</feature>
<evidence type="ECO:0000256" key="1">
    <source>
        <dbReference type="SAM" id="Coils"/>
    </source>
</evidence>
<proteinExistence type="predicted"/>
<name>A0A1G5VJ90_9FIRM</name>
<keyword evidence="2" id="KW-0732">Signal</keyword>
<dbReference type="AlphaFoldDB" id="A0A1G5VJ90"/>
<organism evidence="3 4">
    <name type="scientific">Allisonella histaminiformans</name>
    <dbReference type="NCBI Taxonomy" id="209880"/>
    <lineage>
        <taxon>Bacteria</taxon>
        <taxon>Bacillati</taxon>
        <taxon>Bacillota</taxon>
        <taxon>Negativicutes</taxon>
        <taxon>Veillonellales</taxon>
        <taxon>Veillonellaceae</taxon>
        <taxon>Allisonella</taxon>
    </lineage>
</organism>
<dbReference type="STRING" id="209880.SAMN02910343_00685"/>
<keyword evidence="4" id="KW-1185">Reference proteome</keyword>
<feature type="signal peptide" evidence="2">
    <location>
        <begin position="1"/>
        <end position="28"/>
    </location>
</feature>
<keyword evidence="1" id="KW-0175">Coiled coil</keyword>
<evidence type="ECO:0000256" key="2">
    <source>
        <dbReference type="SAM" id="SignalP"/>
    </source>
</evidence>
<sequence>MWEKSKTLLKIMVLTFCLSLSLPWLSSAADMITTSEAGPRTTIVMSTEQWTTLKQELTEQTIELNQLRQKLKMLRSTSGEQIKLLESLQNDLSKTQENLMSANVSLTACRNELKESRASLQTLKNQIKTLKHKQTVTRRQRDVWAALCGLVLVASVR</sequence>
<accession>A0A1G5VJ90</accession>
<gene>
    <name evidence="3" type="ORF">SAMN02910343_00685</name>
</gene>
<protein>
    <submittedName>
        <fullName evidence="3">Uncharacterized protein</fullName>
    </submittedName>
</protein>
<reference evidence="3 4" key="1">
    <citation type="submission" date="2016-10" db="EMBL/GenBank/DDBJ databases">
        <authorList>
            <person name="de Groot N.N."/>
        </authorList>
    </citation>
    <scope>NUCLEOTIDE SEQUENCE [LARGE SCALE GENOMIC DNA]</scope>
    <source>
        <strain evidence="3 4">DSM 15230</strain>
    </source>
</reference>
<dbReference type="Proteomes" id="UP000199689">
    <property type="component" value="Unassembled WGS sequence"/>
</dbReference>
<evidence type="ECO:0000313" key="4">
    <source>
        <dbReference type="Proteomes" id="UP000199689"/>
    </source>
</evidence>
<dbReference type="EMBL" id="FMXA01000007">
    <property type="protein sequence ID" value="SDA45890.1"/>
    <property type="molecule type" value="Genomic_DNA"/>
</dbReference>
<evidence type="ECO:0000313" key="3">
    <source>
        <dbReference type="EMBL" id="SDA45890.1"/>
    </source>
</evidence>
<feature type="chain" id="PRO_5011792203" evidence="2">
    <location>
        <begin position="29"/>
        <end position="157"/>
    </location>
</feature>